<evidence type="ECO:0000256" key="1">
    <source>
        <dbReference type="SAM" id="Phobius"/>
    </source>
</evidence>
<comment type="caution">
    <text evidence="2">The sequence shown here is derived from an EMBL/GenBank/DDBJ whole genome shotgun (WGS) entry which is preliminary data.</text>
</comment>
<evidence type="ECO:0000313" key="2">
    <source>
        <dbReference type="EMBL" id="TCI01328.1"/>
    </source>
</evidence>
<organism evidence="2 3">
    <name type="scientific">Corallincola luteus</name>
    <dbReference type="NCBI Taxonomy" id="1775177"/>
    <lineage>
        <taxon>Bacteria</taxon>
        <taxon>Pseudomonadati</taxon>
        <taxon>Pseudomonadota</taxon>
        <taxon>Gammaproteobacteria</taxon>
        <taxon>Alteromonadales</taxon>
        <taxon>Psychromonadaceae</taxon>
        <taxon>Corallincola</taxon>
    </lineage>
</organism>
<evidence type="ECO:0000313" key="3">
    <source>
        <dbReference type="Proteomes" id="UP000292554"/>
    </source>
</evidence>
<dbReference type="EMBL" id="SJXE01000014">
    <property type="protein sequence ID" value="TCI01328.1"/>
    <property type="molecule type" value="Genomic_DNA"/>
</dbReference>
<feature type="transmembrane region" description="Helical" evidence="1">
    <location>
        <begin position="38"/>
        <end position="56"/>
    </location>
</feature>
<keyword evidence="1" id="KW-0472">Membrane</keyword>
<accession>A0ABY2AFT9</accession>
<protein>
    <submittedName>
        <fullName evidence="2">Uncharacterized protein</fullName>
    </submittedName>
</protein>
<name>A0ABY2AFT9_9GAMM</name>
<keyword evidence="1" id="KW-1133">Transmembrane helix</keyword>
<proteinExistence type="predicted"/>
<keyword evidence="3" id="KW-1185">Reference proteome</keyword>
<sequence length="60" mass="6357">MLGKLFGIICLGLGLILGGWIGYNLFIEVQPEAEGSNPLLPIVLTIGLLYVGISRLKGDS</sequence>
<dbReference type="Proteomes" id="UP000292554">
    <property type="component" value="Unassembled WGS sequence"/>
</dbReference>
<reference evidence="2 3" key="1">
    <citation type="submission" date="2019-02" db="EMBL/GenBank/DDBJ databases">
        <title>Corallincola luteus sp. nov., a marine bacterium isolated from surface sediment of Bohai Sea in China.</title>
        <authorList>
            <person name="Ren Q."/>
        </authorList>
    </citation>
    <scope>NUCLEOTIDE SEQUENCE [LARGE SCALE GENOMIC DNA]</scope>
    <source>
        <strain evidence="2 3">DASS28</strain>
    </source>
</reference>
<gene>
    <name evidence="2" type="ORF">EZV61_18220</name>
</gene>
<keyword evidence="1" id="KW-0812">Transmembrane</keyword>
<dbReference type="RefSeq" id="WP_131417430.1">
    <property type="nucleotide sequence ID" value="NZ_SJXE01000014.1"/>
</dbReference>
<feature type="transmembrane region" description="Helical" evidence="1">
    <location>
        <begin position="5"/>
        <end position="26"/>
    </location>
</feature>